<dbReference type="SUPFAM" id="SSF52151">
    <property type="entry name" value="FabD/lysophospholipase-like"/>
    <property type="match status" value="1"/>
</dbReference>
<dbReference type="InterPro" id="IPR002641">
    <property type="entry name" value="PNPLA_dom"/>
</dbReference>
<name>A0A1I2X859_9FIRM</name>
<feature type="short sequence motif" description="DGA/G" evidence="2">
    <location>
        <begin position="75"/>
        <end position="77"/>
    </location>
</feature>
<dbReference type="GO" id="GO:0006629">
    <property type="term" value="P:lipid metabolic process"/>
    <property type="evidence" value="ECO:0007669"/>
    <property type="project" value="UniProtKB-KW"/>
</dbReference>
<keyword evidence="5" id="KW-1185">Reference proteome</keyword>
<evidence type="ECO:0000256" key="1">
    <source>
        <dbReference type="ARBA" id="ARBA00023098"/>
    </source>
</evidence>
<feature type="domain" description="PNPLA" evidence="3">
    <location>
        <begin position="1"/>
        <end position="88"/>
    </location>
</feature>
<dbReference type="Proteomes" id="UP000199337">
    <property type="component" value="Unassembled WGS sequence"/>
</dbReference>
<dbReference type="PANTHER" id="PTHR24138">
    <property type="entry name" value="INTRACELLLAR PHOSPHOLIPASE A FAMILY"/>
    <property type="match status" value="1"/>
</dbReference>
<comment type="caution">
    <text evidence="2">Lacks conserved residue(s) required for the propagation of feature annotation.</text>
</comment>
<reference evidence="5" key="1">
    <citation type="submission" date="2016-10" db="EMBL/GenBank/DDBJ databases">
        <authorList>
            <person name="Varghese N."/>
            <person name="Submissions S."/>
        </authorList>
    </citation>
    <scope>NUCLEOTIDE SEQUENCE [LARGE SCALE GENOMIC DNA]</scope>
    <source>
        <strain evidence="5">DSM 17038</strain>
    </source>
</reference>
<evidence type="ECO:0000259" key="3">
    <source>
        <dbReference type="PROSITE" id="PS51635"/>
    </source>
</evidence>
<proteinExistence type="predicted"/>
<dbReference type="Pfam" id="PF01734">
    <property type="entry name" value="Patatin"/>
    <property type="match status" value="1"/>
</dbReference>
<dbReference type="Gene3D" id="3.40.1090.10">
    <property type="entry name" value="Cytosolic phospholipase A2 catalytic domain"/>
    <property type="match status" value="1"/>
</dbReference>
<sequence>MPVEDLVELYLCLKDLPKRVLVSSFRVTSSGKEGWSPVFFSNFPGSPTSEETVLDVALSSSAAPVYFPSHNGRIDGGMVANNPSTAAVCAAVDRNLGGQALERVYLLSVGTGSWQISIKDDTTRWGAFEWMFYPDPMLPLLSILFNGSVSADELYTSQLLTSRYYRLNTTLPRNISLDDYQKIPALMQLAQNYNIGPAAGWAKSNWF</sequence>
<gene>
    <name evidence="4" type="ORF">SAMN05660649_03813</name>
</gene>
<dbReference type="OrthoDB" id="9807112at2"/>
<dbReference type="AlphaFoldDB" id="A0A1I2X859"/>
<evidence type="ECO:0000256" key="2">
    <source>
        <dbReference type="PROSITE-ProRule" id="PRU01161"/>
    </source>
</evidence>
<dbReference type="InterPro" id="IPR016035">
    <property type="entry name" value="Acyl_Trfase/lysoPLipase"/>
</dbReference>
<evidence type="ECO:0000313" key="5">
    <source>
        <dbReference type="Proteomes" id="UP000199337"/>
    </source>
</evidence>
<dbReference type="EMBL" id="FOOX01000016">
    <property type="protein sequence ID" value="SFH09197.1"/>
    <property type="molecule type" value="Genomic_DNA"/>
</dbReference>
<dbReference type="PANTHER" id="PTHR24138:SF10">
    <property type="entry name" value="PHOSPHOLIPASE A2"/>
    <property type="match status" value="1"/>
</dbReference>
<keyword evidence="1" id="KW-0443">Lipid metabolism</keyword>
<evidence type="ECO:0000313" key="4">
    <source>
        <dbReference type="EMBL" id="SFH09197.1"/>
    </source>
</evidence>
<organism evidence="4 5">
    <name type="scientific">Desulfotruncus arcticus DSM 17038</name>
    <dbReference type="NCBI Taxonomy" id="1121424"/>
    <lineage>
        <taxon>Bacteria</taxon>
        <taxon>Bacillati</taxon>
        <taxon>Bacillota</taxon>
        <taxon>Clostridia</taxon>
        <taxon>Eubacteriales</taxon>
        <taxon>Desulfallaceae</taxon>
        <taxon>Desulfotruncus</taxon>
    </lineage>
</organism>
<dbReference type="STRING" id="341036.SAMN05660649_03813"/>
<protein>
    <recommendedName>
        <fullName evidence="3">PNPLA domain-containing protein</fullName>
    </recommendedName>
</protein>
<accession>A0A1I2X859</accession>
<dbReference type="PROSITE" id="PS51635">
    <property type="entry name" value="PNPLA"/>
    <property type="match status" value="1"/>
</dbReference>
<dbReference type="InterPro" id="IPR047156">
    <property type="entry name" value="Teg/CotR/CapV-like"/>
</dbReference>